<keyword evidence="2" id="KW-0689">Ribosomal protein</keyword>
<feature type="non-terminal residue" evidence="4">
    <location>
        <position position="1"/>
    </location>
</feature>
<dbReference type="PIRSF" id="PIRSF002131">
    <property type="entry name" value="Ribosomal_S11"/>
    <property type="match status" value="1"/>
</dbReference>
<keyword evidence="3" id="KW-0687">Ribonucleoprotein</keyword>
<keyword evidence="5" id="KW-1185">Reference proteome</keyword>
<dbReference type="InParanoid" id="A0A165FRA4"/>
<sequence length="92" mass="10080">SGGTVGFKGHNRNSFEAAHQACLAVFATVERIMSRTDVRLELRLNGYGNGREAAIRALMGVEGERVRESVVRVTDTTPIKIGGVRAKKLRRL</sequence>
<dbReference type="AlphaFoldDB" id="A0A165FRA4"/>
<dbReference type="GO" id="GO:1990904">
    <property type="term" value="C:ribonucleoprotein complex"/>
    <property type="evidence" value="ECO:0007669"/>
    <property type="project" value="UniProtKB-KW"/>
</dbReference>
<evidence type="ECO:0000313" key="5">
    <source>
        <dbReference type="Proteomes" id="UP000076842"/>
    </source>
</evidence>
<accession>A0A165FRA4</accession>
<dbReference type="GO" id="GO:0006412">
    <property type="term" value="P:translation"/>
    <property type="evidence" value="ECO:0007669"/>
    <property type="project" value="InterPro"/>
</dbReference>
<dbReference type="Proteomes" id="UP000076842">
    <property type="component" value="Unassembled WGS sequence"/>
</dbReference>
<evidence type="ECO:0000256" key="2">
    <source>
        <dbReference type="ARBA" id="ARBA00022980"/>
    </source>
</evidence>
<evidence type="ECO:0000256" key="1">
    <source>
        <dbReference type="ARBA" id="ARBA00006194"/>
    </source>
</evidence>
<dbReference type="InterPro" id="IPR036967">
    <property type="entry name" value="Ribosomal_uS11_sf"/>
</dbReference>
<reference evidence="4 5" key="1">
    <citation type="journal article" date="2016" name="Mol. Biol. Evol.">
        <title>Comparative Genomics of Early-Diverging Mushroom-Forming Fungi Provides Insights into the Origins of Lignocellulose Decay Capabilities.</title>
        <authorList>
            <person name="Nagy L.G."/>
            <person name="Riley R."/>
            <person name="Tritt A."/>
            <person name="Adam C."/>
            <person name="Daum C."/>
            <person name="Floudas D."/>
            <person name="Sun H."/>
            <person name="Yadav J.S."/>
            <person name="Pangilinan J."/>
            <person name="Larsson K.H."/>
            <person name="Matsuura K."/>
            <person name="Barry K."/>
            <person name="Labutti K."/>
            <person name="Kuo R."/>
            <person name="Ohm R.A."/>
            <person name="Bhattacharya S.S."/>
            <person name="Shirouzu T."/>
            <person name="Yoshinaga Y."/>
            <person name="Martin F.M."/>
            <person name="Grigoriev I.V."/>
            <person name="Hibbett D.S."/>
        </authorList>
    </citation>
    <scope>NUCLEOTIDE SEQUENCE [LARGE SCALE GENOMIC DNA]</scope>
    <source>
        <strain evidence="4 5">HHB12733</strain>
    </source>
</reference>
<dbReference type="OrthoDB" id="1654884at2759"/>
<dbReference type="GO" id="GO:0003735">
    <property type="term" value="F:structural constituent of ribosome"/>
    <property type="evidence" value="ECO:0007669"/>
    <property type="project" value="InterPro"/>
</dbReference>
<feature type="non-terminal residue" evidence="4">
    <location>
        <position position="92"/>
    </location>
</feature>
<dbReference type="Gene3D" id="3.30.420.80">
    <property type="entry name" value="Ribosomal protein S11"/>
    <property type="match status" value="1"/>
</dbReference>
<name>A0A165FRA4_9BASI</name>
<dbReference type="Pfam" id="PF00411">
    <property type="entry name" value="Ribosomal_S11"/>
    <property type="match status" value="1"/>
</dbReference>
<organism evidence="4 5">
    <name type="scientific">Calocera cornea HHB12733</name>
    <dbReference type="NCBI Taxonomy" id="1353952"/>
    <lineage>
        <taxon>Eukaryota</taxon>
        <taxon>Fungi</taxon>
        <taxon>Dikarya</taxon>
        <taxon>Basidiomycota</taxon>
        <taxon>Agaricomycotina</taxon>
        <taxon>Dacrymycetes</taxon>
        <taxon>Dacrymycetales</taxon>
        <taxon>Dacrymycetaceae</taxon>
        <taxon>Calocera</taxon>
    </lineage>
</organism>
<dbReference type="EMBL" id="KV423968">
    <property type="protein sequence ID" value="KZT57106.1"/>
    <property type="molecule type" value="Genomic_DNA"/>
</dbReference>
<dbReference type="InterPro" id="IPR001971">
    <property type="entry name" value="Ribosomal_uS11"/>
</dbReference>
<protein>
    <submittedName>
        <fullName evidence="4">Translational machinery component</fullName>
    </submittedName>
</protein>
<dbReference type="PANTHER" id="PTHR11759">
    <property type="entry name" value="40S RIBOSOMAL PROTEIN S14/30S RIBOSOMAL PROTEIN S11"/>
    <property type="match status" value="1"/>
</dbReference>
<dbReference type="SUPFAM" id="SSF53137">
    <property type="entry name" value="Translational machinery components"/>
    <property type="match status" value="1"/>
</dbReference>
<evidence type="ECO:0000313" key="4">
    <source>
        <dbReference type="EMBL" id="KZT57106.1"/>
    </source>
</evidence>
<dbReference type="GO" id="GO:0005840">
    <property type="term" value="C:ribosome"/>
    <property type="evidence" value="ECO:0007669"/>
    <property type="project" value="UniProtKB-KW"/>
</dbReference>
<comment type="similarity">
    <text evidence="1">Belongs to the universal ribosomal protein uS11 family.</text>
</comment>
<proteinExistence type="inferred from homology"/>
<dbReference type="STRING" id="1353952.A0A165FRA4"/>
<gene>
    <name evidence="4" type="ORF">CALCODRAFT_408977</name>
</gene>
<evidence type="ECO:0000256" key="3">
    <source>
        <dbReference type="ARBA" id="ARBA00023274"/>
    </source>
</evidence>